<dbReference type="Proteomes" id="UP000199013">
    <property type="component" value="Unassembled WGS sequence"/>
</dbReference>
<name>A0A1C3NZF8_9ACTN</name>
<accession>A0A1C3NZF8</accession>
<organism evidence="1 2">
    <name type="scientific">Candidatus Protofrankia californiensis</name>
    <dbReference type="NCBI Taxonomy" id="1839754"/>
    <lineage>
        <taxon>Bacteria</taxon>
        <taxon>Bacillati</taxon>
        <taxon>Actinomycetota</taxon>
        <taxon>Actinomycetes</taxon>
        <taxon>Frankiales</taxon>
        <taxon>Frankiaceae</taxon>
        <taxon>Protofrankia</taxon>
    </lineage>
</organism>
<proteinExistence type="predicted"/>
<protein>
    <submittedName>
        <fullName evidence="1">Uncharacterized protein</fullName>
    </submittedName>
</protein>
<sequence>MTPSGLEEFWRKDRKEKSQVGWHVVVQGHVVTQDSCQARQVTGGFRGRGY</sequence>
<dbReference type="AlphaFoldDB" id="A0A1C3NZF8"/>
<evidence type="ECO:0000313" key="1">
    <source>
        <dbReference type="EMBL" id="SBW22962.1"/>
    </source>
</evidence>
<keyword evidence="2" id="KW-1185">Reference proteome</keyword>
<reference evidence="2" key="1">
    <citation type="submission" date="2016-02" db="EMBL/GenBank/DDBJ databases">
        <authorList>
            <person name="Wibberg D."/>
        </authorList>
    </citation>
    <scope>NUCLEOTIDE SEQUENCE [LARGE SCALE GENOMIC DNA]</scope>
</reference>
<gene>
    <name evidence="1" type="ORF">FDG2_3366</name>
</gene>
<dbReference type="EMBL" id="FLUV01001410">
    <property type="protein sequence ID" value="SBW22962.1"/>
    <property type="molecule type" value="Genomic_DNA"/>
</dbReference>
<evidence type="ECO:0000313" key="2">
    <source>
        <dbReference type="Proteomes" id="UP000199013"/>
    </source>
</evidence>